<evidence type="ECO:0008006" key="3">
    <source>
        <dbReference type="Google" id="ProtNLM"/>
    </source>
</evidence>
<gene>
    <name evidence="1" type="ORF">N7U62_01705</name>
</gene>
<dbReference type="RefSeq" id="WP_264136147.1">
    <property type="nucleotide sequence ID" value="NZ_JAOYOD010000001.1"/>
</dbReference>
<dbReference type="EMBL" id="JAOYOD010000001">
    <property type="protein sequence ID" value="MCV9385356.1"/>
    <property type="molecule type" value="Genomic_DNA"/>
</dbReference>
<comment type="caution">
    <text evidence="1">The sequence shown here is derived from an EMBL/GenBank/DDBJ whole genome shotgun (WGS) entry which is preliminary data.</text>
</comment>
<evidence type="ECO:0000313" key="1">
    <source>
        <dbReference type="EMBL" id="MCV9385356.1"/>
    </source>
</evidence>
<protein>
    <recommendedName>
        <fullName evidence="3">Antitoxin ParD1/3/4</fullName>
    </recommendedName>
</protein>
<evidence type="ECO:0000313" key="2">
    <source>
        <dbReference type="Proteomes" id="UP001300692"/>
    </source>
</evidence>
<accession>A0ABT3CNU1</accession>
<dbReference type="Proteomes" id="UP001300692">
    <property type="component" value="Unassembled WGS sequence"/>
</dbReference>
<reference evidence="1 2" key="1">
    <citation type="submission" date="2022-10" db="EMBL/GenBank/DDBJ databases">
        <title>Comparative genomics and taxonomic characterization of three novel marine species of genus Reichenbachiella exhibiting antioxidant and polysaccharide degradation activities.</title>
        <authorList>
            <person name="Muhammad N."/>
            <person name="Lee Y.-J."/>
            <person name="Ko J."/>
            <person name="Kim S.-G."/>
        </authorList>
    </citation>
    <scope>NUCLEOTIDE SEQUENCE [LARGE SCALE GENOMIC DNA]</scope>
    <source>
        <strain evidence="1 2">ABR2-5</strain>
    </source>
</reference>
<proteinExistence type="predicted"/>
<sequence>MEYEIQHVDELTNAEKTTIDRGIKDAELGKLYSNSETSQLVKEWLKK</sequence>
<name>A0ABT3CNU1_9BACT</name>
<organism evidence="1 2">
    <name type="scientific">Reichenbachiella ulvae</name>
    <dbReference type="NCBI Taxonomy" id="2980104"/>
    <lineage>
        <taxon>Bacteria</taxon>
        <taxon>Pseudomonadati</taxon>
        <taxon>Bacteroidota</taxon>
        <taxon>Cytophagia</taxon>
        <taxon>Cytophagales</taxon>
        <taxon>Reichenbachiellaceae</taxon>
        <taxon>Reichenbachiella</taxon>
    </lineage>
</organism>
<keyword evidence="2" id="KW-1185">Reference proteome</keyword>